<dbReference type="AlphaFoldDB" id="A0A544TDJ3"/>
<feature type="domain" description="Tripartite ATP-independent periplasmic transporters DctQ component" evidence="10">
    <location>
        <begin position="31"/>
        <end position="152"/>
    </location>
</feature>
<keyword evidence="12" id="KW-1185">Reference proteome</keyword>
<keyword evidence="2" id="KW-0813">Transport</keyword>
<comment type="similarity">
    <text evidence="8">Belongs to the TRAP transporter small permease family.</text>
</comment>
<evidence type="ECO:0000256" key="2">
    <source>
        <dbReference type="ARBA" id="ARBA00022448"/>
    </source>
</evidence>
<name>A0A544TDJ3_9BACI</name>
<evidence type="ECO:0000256" key="3">
    <source>
        <dbReference type="ARBA" id="ARBA00022475"/>
    </source>
</evidence>
<dbReference type="Proteomes" id="UP000318937">
    <property type="component" value="Unassembled WGS sequence"/>
</dbReference>
<evidence type="ECO:0000256" key="1">
    <source>
        <dbReference type="ARBA" id="ARBA00004429"/>
    </source>
</evidence>
<dbReference type="PANTHER" id="PTHR35011">
    <property type="entry name" value="2,3-DIKETO-L-GULONATE TRAP TRANSPORTER SMALL PERMEASE PROTEIN YIAM"/>
    <property type="match status" value="1"/>
</dbReference>
<dbReference type="OrthoDB" id="9815614at2"/>
<reference evidence="11 12" key="1">
    <citation type="submission" date="2019-05" db="EMBL/GenBank/DDBJ databases">
        <title>Psychrobacillus vulpis sp. nov., a new species isolated from feces of a red fox that inhabits in The Tablas de Daimiel Natural Park, Albacete, Spain.</title>
        <authorList>
            <person name="Rodriguez M."/>
            <person name="Reina J.C."/>
            <person name="Bejar V."/>
            <person name="Llamas I."/>
        </authorList>
    </citation>
    <scope>NUCLEOTIDE SEQUENCE [LARGE SCALE GENOMIC DNA]</scope>
    <source>
        <strain evidence="11 12">NHI-2</strain>
    </source>
</reference>
<dbReference type="Pfam" id="PF04290">
    <property type="entry name" value="DctQ"/>
    <property type="match status" value="1"/>
</dbReference>
<evidence type="ECO:0000259" key="10">
    <source>
        <dbReference type="Pfam" id="PF04290"/>
    </source>
</evidence>
<comment type="subcellular location">
    <subcellularLocation>
        <location evidence="1">Cell inner membrane</location>
        <topology evidence="1">Multi-pass membrane protein</topology>
    </subcellularLocation>
</comment>
<evidence type="ECO:0000256" key="4">
    <source>
        <dbReference type="ARBA" id="ARBA00022519"/>
    </source>
</evidence>
<feature type="transmembrane region" description="Helical" evidence="9">
    <location>
        <begin position="131"/>
        <end position="153"/>
    </location>
</feature>
<evidence type="ECO:0000313" key="12">
    <source>
        <dbReference type="Proteomes" id="UP000318937"/>
    </source>
</evidence>
<keyword evidence="4" id="KW-0997">Cell inner membrane</keyword>
<dbReference type="GO" id="GO:0015740">
    <property type="term" value="P:C4-dicarboxylate transport"/>
    <property type="evidence" value="ECO:0007669"/>
    <property type="project" value="TreeGrafter"/>
</dbReference>
<gene>
    <name evidence="11" type="ORF">FG383_07990</name>
</gene>
<comment type="caution">
    <text evidence="11">The sequence shown here is derived from an EMBL/GenBank/DDBJ whole genome shotgun (WGS) entry which is preliminary data.</text>
</comment>
<dbReference type="RefSeq" id="WP_142606692.1">
    <property type="nucleotide sequence ID" value="NZ_VDGG01000014.1"/>
</dbReference>
<evidence type="ECO:0000256" key="6">
    <source>
        <dbReference type="ARBA" id="ARBA00022989"/>
    </source>
</evidence>
<protein>
    <submittedName>
        <fullName evidence="11">TRAP transporter small permease</fullName>
    </submittedName>
</protein>
<dbReference type="InterPro" id="IPR007387">
    <property type="entry name" value="TRAP_DctQ"/>
</dbReference>
<feature type="transmembrane region" description="Helical" evidence="9">
    <location>
        <begin position="89"/>
        <end position="111"/>
    </location>
</feature>
<feature type="transmembrane region" description="Helical" evidence="9">
    <location>
        <begin position="20"/>
        <end position="39"/>
    </location>
</feature>
<dbReference type="InterPro" id="IPR055348">
    <property type="entry name" value="DctQ"/>
</dbReference>
<sequence length="163" mass="18899">MIEKIRKLEQRILKLEEWFILIALACIVFFQIMQVVFRYILSSPIGWVDEYSRFLFIWMIMIGSAVAVQKIAHFNVEFLVEKFNLRIQWLTNVVVTILSSSFVIILIVAGFRYLVDMKGKVSSATGVPIEILNFAIPVGFTLMAMHLLFNIILKNKKEELPVE</sequence>
<keyword evidence="6 9" id="KW-1133">Transmembrane helix</keyword>
<evidence type="ECO:0000256" key="5">
    <source>
        <dbReference type="ARBA" id="ARBA00022692"/>
    </source>
</evidence>
<evidence type="ECO:0000256" key="8">
    <source>
        <dbReference type="ARBA" id="ARBA00038436"/>
    </source>
</evidence>
<keyword evidence="5 9" id="KW-0812">Transmembrane</keyword>
<dbReference type="PANTHER" id="PTHR35011:SF2">
    <property type="entry name" value="2,3-DIKETO-L-GULONATE TRAP TRANSPORTER SMALL PERMEASE PROTEIN YIAM"/>
    <property type="match status" value="1"/>
</dbReference>
<accession>A0A544TDJ3</accession>
<keyword evidence="7 9" id="KW-0472">Membrane</keyword>
<dbReference type="GO" id="GO:0022857">
    <property type="term" value="F:transmembrane transporter activity"/>
    <property type="evidence" value="ECO:0007669"/>
    <property type="project" value="TreeGrafter"/>
</dbReference>
<organism evidence="11 12">
    <name type="scientific">Psychrobacillus soli</name>
    <dbReference type="NCBI Taxonomy" id="1543965"/>
    <lineage>
        <taxon>Bacteria</taxon>
        <taxon>Bacillati</taxon>
        <taxon>Bacillota</taxon>
        <taxon>Bacilli</taxon>
        <taxon>Bacillales</taxon>
        <taxon>Bacillaceae</taxon>
        <taxon>Psychrobacillus</taxon>
    </lineage>
</organism>
<evidence type="ECO:0000256" key="9">
    <source>
        <dbReference type="SAM" id="Phobius"/>
    </source>
</evidence>
<dbReference type="GO" id="GO:0005886">
    <property type="term" value="C:plasma membrane"/>
    <property type="evidence" value="ECO:0007669"/>
    <property type="project" value="UniProtKB-SubCell"/>
</dbReference>
<evidence type="ECO:0000313" key="11">
    <source>
        <dbReference type="EMBL" id="TQR15537.1"/>
    </source>
</evidence>
<proteinExistence type="inferred from homology"/>
<evidence type="ECO:0000256" key="7">
    <source>
        <dbReference type="ARBA" id="ARBA00023136"/>
    </source>
</evidence>
<keyword evidence="3" id="KW-1003">Cell membrane</keyword>
<dbReference type="EMBL" id="VDGG01000014">
    <property type="protein sequence ID" value="TQR15537.1"/>
    <property type="molecule type" value="Genomic_DNA"/>
</dbReference>
<feature type="transmembrane region" description="Helical" evidence="9">
    <location>
        <begin position="51"/>
        <end position="68"/>
    </location>
</feature>